<keyword evidence="3" id="KW-1133">Transmembrane helix</keyword>
<proteinExistence type="predicted"/>
<dbReference type="InterPro" id="IPR021980">
    <property type="entry name" value="PHTF1/2_N"/>
</dbReference>
<evidence type="ECO:0000313" key="8">
    <source>
        <dbReference type="Proteomes" id="UP000314294"/>
    </source>
</evidence>
<feature type="domain" description="PHTF1/2 N-terminal" evidence="6">
    <location>
        <begin position="106"/>
        <end position="156"/>
    </location>
</feature>
<feature type="domain" description="PHTF1/2 N-terminal" evidence="6">
    <location>
        <begin position="207"/>
        <end position="250"/>
    </location>
</feature>
<evidence type="ECO:0000256" key="2">
    <source>
        <dbReference type="ARBA" id="ARBA00022692"/>
    </source>
</evidence>
<dbReference type="PANTHER" id="PTHR12680:SF2">
    <property type="entry name" value="PROTEIN PHTF2"/>
    <property type="match status" value="1"/>
</dbReference>
<evidence type="ECO:0000259" key="6">
    <source>
        <dbReference type="Pfam" id="PF12129"/>
    </source>
</evidence>
<keyword evidence="5" id="KW-0325">Glycoprotein</keyword>
<dbReference type="EMBL" id="SRLO01000810">
    <property type="protein sequence ID" value="TNN46081.1"/>
    <property type="molecule type" value="Genomic_DNA"/>
</dbReference>
<dbReference type="OrthoDB" id="10066656at2759"/>
<keyword evidence="2" id="KW-0812">Transmembrane</keyword>
<evidence type="ECO:0000313" key="7">
    <source>
        <dbReference type="EMBL" id="TNN46081.1"/>
    </source>
</evidence>
<dbReference type="Proteomes" id="UP000314294">
    <property type="component" value="Unassembled WGS sequence"/>
</dbReference>
<comment type="caution">
    <text evidence="7">The sequence shown here is derived from an EMBL/GenBank/DDBJ whole genome shotgun (WGS) entry which is preliminary data.</text>
</comment>
<organism evidence="7 8">
    <name type="scientific">Liparis tanakae</name>
    <name type="common">Tanaka's snailfish</name>
    <dbReference type="NCBI Taxonomy" id="230148"/>
    <lineage>
        <taxon>Eukaryota</taxon>
        <taxon>Metazoa</taxon>
        <taxon>Chordata</taxon>
        <taxon>Craniata</taxon>
        <taxon>Vertebrata</taxon>
        <taxon>Euteleostomi</taxon>
        <taxon>Actinopterygii</taxon>
        <taxon>Neopterygii</taxon>
        <taxon>Teleostei</taxon>
        <taxon>Neoteleostei</taxon>
        <taxon>Acanthomorphata</taxon>
        <taxon>Eupercaria</taxon>
        <taxon>Perciformes</taxon>
        <taxon>Cottioidei</taxon>
        <taxon>Cottales</taxon>
        <taxon>Liparidae</taxon>
        <taxon>Liparis</taxon>
    </lineage>
</organism>
<keyword evidence="7" id="KW-0371">Homeobox</keyword>
<comment type="subcellular location">
    <subcellularLocation>
        <location evidence="1">Membrane</location>
        <topology evidence="1">Multi-pass membrane protein</topology>
    </subcellularLocation>
</comment>
<dbReference type="GO" id="GO:0016020">
    <property type="term" value="C:membrane"/>
    <property type="evidence" value="ECO:0007669"/>
    <property type="project" value="UniProtKB-SubCell"/>
</dbReference>
<dbReference type="GO" id="GO:0003677">
    <property type="term" value="F:DNA binding"/>
    <property type="evidence" value="ECO:0007669"/>
    <property type="project" value="UniProtKB-KW"/>
</dbReference>
<reference evidence="7 8" key="1">
    <citation type="submission" date="2019-03" db="EMBL/GenBank/DDBJ databases">
        <title>First draft genome of Liparis tanakae, snailfish: a comprehensive survey of snailfish specific genes.</title>
        <authorList>
            <person name="Kim W."/>
            <person name="Song I."/>
            <person name="Jeong J.-H."/>
            <person name="Kim D."/>
            <person name="Kim S."/>
            <person name="Ryu S."/>
            <person name="Song J.Y."/>
            <person name="Lee S.K."/>
        </authorList>
    </citation>
    <scope>NUCLEOTIDE SEQUENCE [LARGE SCALE GENOMIC DNA]</scope>
    <source>
        <tissue evidence="7">Muscle</tissue>
    </source>
</reference>
<keyword evidence="7" id="KW-0238">DNA-binding</keyword>
<protein>
    <submittedName>
        <fullName evidence="7">Putative homeodomain transcription factor 2</fullName>
    </submittedName>
</protein>
<keyword evidence="8" id="KW-1185">Reference proteome</keyword>
<dbReference type="AlphaFoldDB" id="A0A4Z2FYK0"/>
<evidence type="ECO:0000256" key="3">
    <source>
        <dbReference type="ARBA" id="ARBA00022989"/>
    </source>
</evidence>
<dbReference type="PANTHER" id="PTHR12680">
    <property type="entry name" value="PUTATIVE HOMEODOMAIN TRANSCRIPTION FACTOR PHTF"/>
    <property type="match status" value="1"/>
</dbReference>
<dbReference type="Pfam" id="PF12129">
    <property type="entry name" value="PHTF1-2_N"/>
    <property type="match status" value="2"/>
</dbReference>
<evidence type="ECO:0000256" key="4">
    <source>
        <dbReference type="ARBA" id="ARBA00023136"/>
    </source>
</evidence>
<accession>A0A4Z2FYK0</accession>
<name>A0A4Z2FYK0_9TELE</name>
<dbReference type="GO" id="GO:0005783">
    <property type="term" value="C:endoplasmic reticulum"/>
    <property type="evidence" value="ECO:0007669"/>
    <property type="project" value="InterPro"/>
</dbReference>
<evidence type="ECO:0000256" key="5">
    <source>
        <dbReference type="ARBA" id="ARBA00023180"/>
    </source>
</evidence>
<keyword evidence="4" id="KW-0472">Membrane</keyword>
<dbReference type="InterPro" id="IPR039775">
    <property type="entry name" value="PHTF1/2"/>
</dbReference>
<gene>
    <name evidence="7" type="primary">PHTF2_1</name>
    <name evidence="7" type="ORF">EYF80_043735</name>
</gene>
<sequence>MIKPPAGGGASTGNDGFISALEMLQFLPNIQEAAGGGRIGAYDQQIWEKSVEQREIKLLCQSPGVFFLLTPRCVHAAATPLRGRLQEELVYFFQVQLQPDWNGAAAGFRNKPKKTGHVKPDLIDVDLVRGSAFAKAKPESPWTSLTRKGIVTFYLLRYATRRDGVTCCCGEHRAAADQRQRVAFSGSPVAISWEQTSRKSHIWLETRLAAAALYASIPQPHGIPTTEVFGAVWLMLLLGTVHCQIVSTRTPKPASSSGAKRRR</sequence>
<evidence type="ECO:0000256" key="1">
    <source>
        <dbReference type="ARBA" id="ARBA00004141"/>
    </source>
</evidence>